<dbReference type="InterPro" id="IPR028082">
    <property type="entry name" value="Peripla_BP_I"/>
</dbReference>
<dbReference type="InterPro" id="IPR028081">
    <property type="entry name" value="Leu-bd"/>
</dbReference>
<evidence type="ECO:0000256" key="5">
    <source>
        <dbReference type="SAM" id="SignalP"/>
    </source>
</evidence>
<gene>
    <name evidence="7" type="ORF">ACFOW6_17530</name>
</gene>
<feature type="chain" id="PRO_5047460571" evidence="5">
    <location>
        <begin position="28"/>
        <end position="394"/>
    </location>
</feature>
<organism evidence="7 8">
    <name type="scientific">Fodinicurvata halophila</name>
    <dbReference type="NCBI Taxonomy" id="1419723"/>
    <lineage>
        <taxon>Bacteria</taxon>
        <taxon>Pseudomonadati</taxon>
        <taxon>Pseudomonadota</taxon>
        <taxon>Alphaproteobacteria</taxon>
        <taxon>Rhodospirillales</taxon>
        <taxon>Rhodovibrionaceae</taxon>
        <taxon>Fodinicurvata</taxon>
    </lineage>
</organism>
<dbReference type="PANTHER" id="PTHR47235">
    <property type="entry name" value="BLR6548 PROTEIN"/>
    <property type="match status" value="1"/>
</dbReference>
<evidence type="ECO:0000256" key="2">
    <source>
        <dbReference type="ARBA" id="ARBA00022448"/>
    </source>
</evidence>
<keyword evidence="3 5" id="KW-0732">Signal</keyword>
<accession>A0ABV8UQF9</accession>
<dbReference type="EMBL" id="JBHSCW010000011">
    <property type="protein sequence ID" value="MFC4353354.1"/>
    <property type="molecule type" value="Genomic_DNA"/>
</dbReference>
<dbReference type="Gene3D" id="3.40.50.2300">
    <property type="match status" value="2"/>
</dbReference>
<dbReference type="PRINTS" id="PR00337">
    <property type="entry name" value="LEUILEVALBP"/>
</dbReference>
<dbReference type="RefSeq" id="WP_382423728.1">
    <property type="nucleotide sequence ID" value="NZ_JBHSCW010000011.1"/>
</dbReference>
<keyword evidence="8" id="KW-1185">Reference proteome</keyword>
<evidence type="ECO:0000256" key="3">
    <source>
        <dbReference type="ARBA" id="ARBA00022729"/>
    </source>
</evidence>
<dbReference type="Proteomes" id="UP001595799">
    <property type="component" value="Unassembled WGS sequence"/>
</dbReference>
<sequence>MAPAFLKGAVRAMAGLGLGLTMSWSAAAEPGVSDDTILFGQSAAFEGPAAALGTGMREGLLAAFAEANAAGGVKGRKIDLVSYDDGYEPEAAITNTNKLIDEDKVFALIGEVGTPTSKAVQPIATDAQVPFVGPFTGAGFLRDASLGNVVNVRGSYDQETEAWIRHLTEDLNYDKIAILYQDDSYGRAGLSGVQKAMEKRDLELVAEGTYTRNTTAVKSALLEIRKADPQAVVMVGAYAPSAEFIRLGKKVGLNATYVNISFVGSKALASELGEDGAGVVITQVVPFPWDDSIPVVAEYQEALKAHAEGSEVGFVSLEGYIVGRLAIAALENVEGDLTREGFLQAVAQTGTFDLGGITLTYGPDDNQGMDEVFLTEIQAGGSFKAVEHLSKGGS</sequence>
<comment type="caution">
    <text evidence="7">The sequence shown here is derived from an EMBL/GenBank/DDBJ whole genome shotgun (WGS) entry which is preliminary data.</text>
</comment>
<evidence type="ECO:0000313" key="7">
    <source>
        <dbReference type="EMBL" id="MFC4353354.1"/>
    </source>
</evidence>
<keyword evidence="2" id="KW-0813">Transport</keyword>
<feature type="domain" description="Leucine-binding protein" evidence="6">
    <location>
        <begin position="39"/>
        <end position="381"/>
    </location>
</feature>
<keyword evidence="4" id="KW-0029">Amino-acid transport</keyword>
<name>A0ABV8UQF9_9PROT</name>
<dbReference type="InterPro" id="IPR000709">
    <property type="entry name" value="Leu_Ile_Val-bd"/>
</dbReference>
<dbReference type="CDD" id="cd19978">
    <property type="entry name" value="PBP1_ABC_ligand_binding-like"/>
    <property type="match status" value="1"/>
</dbReference>
<evidence type="ECO:0000256" key="4">
    <source>
        <dbReference type="ARBA" id="ARBA00022970"/>
    </source>
</evidence>
<dbReference type="Pfam" id="PF13458">
    <property type="entry name" value="Peripla_BP_6"/>
    <property type="match status" value="1"/>
</dbReference>
<dbReference type="PANTHER" id="PTHR47235:SF1">
    <property type="entry name" value="BLR6548 PROTEIN"/>
    <property type="match status" value="1"/>
</dbReference>
<evidence type="ECO:0000313" key="8">
    <source>
        <dbReference type="Proteomes" id="UP001595799"/>
    </source>
</evidence>
<protein>
    <submittedName>
        <fullName evidence="7">ABC transporter substrate-binding protein</fullName>
    </submittedName>
</protein>
<reference evidence="8" key="1">
    <citation type="journal article" date="2019" name="Int. J. Syst. Evol. Microbiol.">
        <title>The Global Catalogue of Microorganisms (GCM) 10K type strain sequencing project: providing services to taxonomists for standard genome sequencing and annotation.</title>
        <authorList>
            <consortium name="The Broad Institute Genomics Platform"/>
            <consortium name="The Broad Institute Genome Sequencing Center for Infectious Disease"/>
            <person name="Wu L."/>
            <person name="Ma J."/>
        </authorList>
    </citation>
    <scope>NUCLEOTIDE SEQUENCE [LARGE SCALE GENOMIC DNA]</scope>
    <source>
        <strain evidence="8">CECT 8472</strain>
    </source>
</reference>
<comment type="similarity">
    <text evidence="1">Belongs to the leucine-binding protein family.</text>
</comment>
<proteinExistence type="inferred from homology"/>
<dbReference type="SUPFAM" id="SSF53822">
    <property type="entry name" value="Periplasmic binding protein-like I"/>
    <property type="match status" value="1"/>
</dbReference>
<evidence type="ECO:0000256" key="1">
    <source>
        <dbReference type="ARBA" id="ARBA00010062"/>
    </source>
</evidence>
<evidence type="ECO:0000259" key="6">
    <source>
        <dbReference type="Pfam" id="PF13458"/>
    </source>
</evidence>
<feature type="signal peptide" evidence="5">
    <location>
        <begin position="1"/>
        <end position="27"/>
    </location>
</feature>